<dbReference type="GO" id="GO:0005783">
    <property type="term" value="C:endoplasmic reticulum"/>
    <property type="evidence" value="ECO:0007669"/>
    <property type="project" value="TreeGrafter"/>
</dbReference>
<protein>
    <recommendedName>
        <fullName evidence="3">Alkyl transferase</fullName>
        <ecNumber evidence="3">2.5.1.-</ecNumber>
    </recommendedName>
</protein>
<dbReference type="GeneID" id="68097129"/>
<evidence type="ECO:0000256" key="1">
    <source>
        <dbReference type="ARBA" id="ARBA00005432"/>
    </source>
</evidence>
<dbReference type="PANTHER" id="PTHR10291:SF43">
    <property type="entry name" value="DEHYDRODOLICHYL DIPHOSPHATE SYNTHASE COMPLEX SUBUNIT DHDDS"/>
    <property type="match status" value="1"/>
</dbReference>
<dbReference type="PROSITE" id="PS01066">
    <property type="entry name" value="UPP_SYNTHASE"/>
    <property type="match status" value="1"/>
</dbReference>
<dbReference type="InterPro" id="IPR018520">
    <property type="entry name" value="UPP_synth-like_CS"/>
</dbReference>
<dbReference type="InterPro" id="IPR036424">
    <property type="entry name" value="UPP_synth-like_sf"/>
</dbReference>
<dbReference type="GO" id="GO:0045547">
    <property type="term" value="F:ditrans,polycis-polyprenyl diphosphate synthase [(2E,6E)-farnesyl diphosphate specific] activity"/>
    <property type="evidence" value="ECO:0007669"/>
    <property type="project" value="TreeGrafter"/>
</dbReference>
<keyword evidence="5" id="KW-1185">Reference proteome</keyword>
<keyword evidence="2 3" id="KW-0808">Transferase</keyword>
<evidence type="ECO:0000313" key="4">
    <source>
        <dbReference type="EMBL" id="KAG2383337.1"/>
    </source>
</evidence>
<dbReference type="CDD" id="cd00475">
    <property type="entry name" value="Cis_IPPS"/>
    <property type="match status" value="1"/>
</dbReference>
<dbReference type="Proteomes" id="UP000816034">
    <property type="component" value="Unassembled WGS sequence"/>
</dbReference>
<evidence type="ECO:0000313" key="5">
    <source>
        <dbReference type="Proteomes" id="UP000816034"/>
    </source>
</evidence>
<accession>A0AA88GRP7</accession>
<dbReference type="Gene3D" id="3.40.1180.10">
    <property type="entry name" value="Decaprenyl diphosphate synthase-like"/>
    <property type="match status" value="1"/>
</dbReference>
<evidence type="ECO:0000256" key="3">
    <source>
        <dbReference type="RuleBase" id="RU363018"/>
    </source>
</evidence>
<dbReference type="SUPFAM" id="SSF64005">
    <property type="entry name" value="Undecaprenyl diphosphate synthase"/>
    <property type="match status" value="1"/>
</dbReference>
<dbReference type="AlphaFoldDB" id="A0AA88GRP7"/>
<sequence length="277" mass="32676">MDGNRRWAREKNIPIKEGHRSGYKKLKQCLNWCEMLGVKTVTVYAFSIDNFKRDKHEVDNIMDLMDRRFKDMVTKKKSFIHRYRVILRVLGDFKLFPKYVQESAQKAIDYSNQVNSKYGDDALILNLCCPYTSTFEIENAMTKYITEKLTCSNHVKHQQQQEQQLESCFSESVSTPLQSSTMNTTQCHCDNAATQDSKETSSHHIQSDIQLLDTYFLTKSEPDIVIRTSGEMRLSDFLTWQSERSMIYISSLYWPEFSFWQLVSVIFQYQQYRFQKG</sequence>
<dbReference type="RefSeq" id="XP_044549016.1">
    <property type="nucleotide sequence ID" value="XM_044694339.1"/>
</dbReference>
<reference evidence="4 5" key="1">
    <citation type="journal article" date="2018" name="BMC Genomics">
        <title>The genome of Naegleria lovaniensis, the basis for a comparative approach to unravel pathogenicity factors of the human pathogenic amoeba N. fowleri.</title>
        <authorList>
            <person name="Liechti N."/>
            <person name="Schurch N."/>
            <person name="Bruggmann R."/>
            <person name="Wittwer M."/>
        </authorList>
    </citation>
    <scope>NUCLEOTIDE SEQUENCE [LARGE SCALE GENOMIC DNA]</scope>
    <source>
        <strain evidence="4 5">ATCC 30569</strain>
    </source>
</reference>
<proteinExistence type="inferred from homology"/>
<dbReference type="NCBIfam" id="TIGR00055">
    <property type="entry name" value="uppS"/>
    <property type="match status" value="1"/>
</dbReference>
<dbReference type="PANTHER" id="PTHR10291">
    <property type="entry name" value="DEHYDRODOLICHYL DIPHOSPHATE SYNTHASE FAMILY MEMBER"/>
    <property type="match status" value="1"/>
</dbReference>
<dbReference type="Pfam" id="PF01255">
    <property type="entry name" value="Prenyltransf"/>
    <property type="match status" value="1"/>
</dbReference>
<comment type="caution">
    <text evidence="4">The sequence shown here is derived from an EMBL/GenBank/DDBJ whole genome shotgun (WGS) entry which is preliminary data.</text>
</comment>
<organism evidence="4 5">
    <name type="scientific">Naegleria lovaniensis</name>
    <name type="common">Amoeba</name>
    <dbReference type="NCBI Taxonomy" id="51637"/>
    <lineage>
        <taxon>Eukaryota</taxon>
        <taxon>Discoba</taxon>
        <taxon>Heterolobosea</taxon>
        <taxon>Tetramitia</taxon>
        <taxon>Eutetramitia</taxon>
        <taxon>Vahlkampfiidae</taxon>
        <taxon>Naegleria</taxon>
    </lineage>
</organism>
<dbReference type="InterPro" id="IPR001441">
    <property type="entry name" value="UPP_synth-like"/>
</dbReference>
<evidence type="ECO:0000256" key="2">
    <source>
        <dbReference type="ARBA" id="ARBA00022679"/>
    </source>
</evidence>
<dbReference type="EC" id="2.5.1.-" evidence="3"/>
<gene>
    <name evidence="4" type="ORF">C9374_004674</name>
</gene>
<name>A0AA88GRP7_NAELO</name>
<comment type="similarity">
    <text evidence="1 3">Belongs to the UPP synthase family.</text>
</comment>
<dbReference type="EMBL" id="PYSW02000021">
    <property type="protein sequence ID" value="KAG2383337.1"/>
    <property type="molecule type" value="Genomic_DNA"/>
</dbReference>
<dbReference type="GO" id="GO:0016094">
    <property type="term" value="P:polyprenol biosynthetic process"/>
    <property type="evidence" value="ECO:0007669"/>
    <property type="project" value="TreeGrafter"/>
</dbReference>